<dbReference type="Gene3D" id="1.10.150.130">
    <property type="match status" value="1"/>
</dbReference>
<evidence type="ECO:0000259" key="7">
    <source>
        <dbReference type="PROSITE" id="PS51900"/>
    </source>
</evidence>
<keyword evidence="2" id="KW-0229">DNA integration</keyword>
<keyword evidence="3 5" id="KW-0238">DNA-binding</keyword>
<evidence type="ECO:0000256" key="4">
    <source>
        <dbReference type="ARBA" id="ARBA00023172"/>
    </source>
</evidence>
<organism evidence="8 9">
    <name type="scientific">Roseateles albus</name>
    <dbReference type="NCBI Taxonomy" id="2987525"/>
    <lineage>
        <taxon>Bacteria</taxon>
        <taxon>Pseudomonadati</taxon>
        <taxon>Pseudomonadota</taxon>
        <taxon>Betaproteobacteria</taxon>
        <taxon>Burkholderiales</taxon>
        <taxon>Sphaerotilaceae</taxon>
        <taxon>Roseateles</taxon>
    </lineage>
</organism>
<dbReference type="InterPro" id="IPR044068">
    <property type="entry name" value="CB"/>
</dbReference>
<dbReference type="Gene3D" id="1.10.443.10">
    <property type="entry name" value="Intergrase catalytic core"/>
    <property type="match status" value="1"/>
</dbReference>
<dbReference type="InterPro" id="IPR002104">
    <property type="entry name" value="Integrase_catalytic"/>
</dbReference>
<evidence type="ECO:0000256" key="1">
    <source>
        <dbReference type="ARBA" id="ARBA00008857"/>
    </source>
</evidence>
<gene>
    <name evidence="8" type="ORF">PRZ03_22675</name>
</gene>
<dbReference type="InterPro" id="IPR053876">
    <property type="entry name" value="Phage_int_M"/>
</dbReference>
<dbReference type="SUPFAM" id="SSF56349">
    <property type="entry name" value="DNA breaking-rejoining enzymes"/>
    <property type="match status" value="1"/>
</dbReference>
<dbReference type="RefSeq" id="WP_273602431.1">
    <property type="nucleotide sequence ID" value="NZ_JAQQXT010000021.1"/>
</dbReference>
<evidence type="ECO:0000256" key="5">
    <source>
        <dbReference type="PROSITE-ProRule" id="PRU01248"/>
    </source>
</evidence>
<dbReference type="Pfam" id="PF22022">
    <property type="entry name" value="Phage_int_M"/>
    <property type="match status" value="1"/>
</dbReference>
<dbReference type="CDD" id="cd00801">
    <property type="entry name" value="INT_P4_C"/>
    <property type="match status" value="1"/>
</dbReference>
<dbReference type="Proteomes" id="UP001221189">
    <property type="component" value="Unassembled WGS sequence"/>
</dbReference>
<dbReference type="InterPro" id="IPR011010">
    <property type="entry name" value="DNA_brk_join_enz"/>
</dbReference>
<dbReference type="PANTHER" id="PTHR30629:SF2">
    <property type="entry name" value="PROPHAGE INTEGRASE INTS-RELATED"/>
    <property type="match status" value="1"/>
</dbReference>
<name>A0ABT5KLI0_9BURK</name>
<reference evidence="8 9" key="1">
    <citation type="submission" date="2022-10" db="EMBL/GenBank/DDBJ databases">
        <title>Paucibacter sp. hw1 Genome sequencing.</title>
        <authorList>
            <person name="Park S."/>
        </authorList>
    </citation>
    <scope>NUCLEOTIDE SEQUENCE [LARGE SCALE GENOMIC DNA]</scope>
    <source>
        <strain evidence="9">hw1</strain>
    </source>
</reference>
<feature type="domain" description="Core-binding (CB)" evidence="7">
    <location>
        <begin position="13"/>
        <end position="94"/>
    </location>
</feature>
<keyword evidence="4" id="KW-0233">DNA recombination</keyword>
<sequence>MKVALRLDSEGGKTFDQCAARFIEDHRPAWRNAKHVQQWENTLKTYASPRIGSRPIAEVCTEEVRRILHPIWITKGETARRLRGRIEAIMDWATVHGFRTGDNPARLKGHLVHLLPRMPAEKRQRKHFAAQPFVQMPVFMLKLQEMDGMARWALEFLILTAARTSEVTGAQWAEVNIEDRVWMVPGERMKAGKDHRVPLCDRAIEILEKMKELKRPGAYVFHGRTKGKPLSNMSMSMVLRRAGFDDITVHGFRSSFRDWASEMTDHDSRVAEAALAHSDPNKVRKAYMRGDLWQKRVKLMHDWSIFCFVGLAEN</sequence>
<dbReference type="InterPro" id="IPR013762">
    <property type="entry name" value="Integrase-like_cat_sf"/>
</dbReference>
<evidence type="ECO:0000256" key="2">
    <source>
        <dbReference type="ARBA" id="ARBA00022908"/>
    </source>
</evidence>
<feature type="domain" description="Tyr recombinase" evidence="6">
    <location>
        <begin position="123"/>
        <end position="300"/>
    </location>
</feature>
<proteinExistence type="inferred from homology"/>
<dbReference type="Pfam" id="PF00589">
    <property type="entry name" value="Phage_integrase"/>
    <property type="match status" value="1"/>
</dbReference>
<evidence type="ECO:0000256" key="3">
    <source>
        <dbReference type="ARBA" id="ARBA00023125"/>
    </source>
</evidence>
<evidence type="ECO:0000313" key="9">
    <source>
        <dbReference type="Proteomes" id="UP001221189"/>
    </source>
</evidence>
<dbReference type="PANTHER" id="PTHR30629">
    <property type="entry name" value="PROPHAGE INTEGRASE"/>
    <property type="match status" value="1"/>
</dbReference>
<dbReference type="PROSITE" id="PS51900">
    <property type="entry name" value="CB"/>
    <property type="match status" value="1"/>
</dbReference>
<evidence type="ECO:0000313" key="8">
    <source>
        <dbReference type="EMBL" id="MDC8774379.1"/>
    </source>
</evidence>
<dbReference type="InterPro" id="IPR010998">
    <property type="entry name" value="Integrase_recombinase_N"/>
</dbReference>
<dbReference type="EMBL" id="JAQQXT010000021">
    <property type="protein sequence ID" value="MDC8774379.1"/>
    <property type="molecule type" value="Genomic_DNA"/>
</dbReference>
<keyword evidence="9" id="KW-1185">Reference proteome</keyword>
<evidence type="ECO:0000259" key="6">
    <source>
        <dbReference type="PROSITE" id="PS51898"/>
    </source>
</evidence>
<comment type="caution">
    <text evidence="8">The sequence shown here is derived from an EMBL/GenBank/DDBJ whole genome shotgun (WGS) entry which is preliminary data.</text>
</comment>
<dbReference type="PROSITE" id="PS51898">
    <property type="entry name" value="TYR_RECOMBINASE"/>
    <property type="match status" value="1"/>
</dbReference>
<protein>
    <submittedName>
        <fullName evidence="8">Site-specific integrase</fullName>
    </submittedName>
</protein>
<accession>A0ABT5KLI0</accession>
<dbReference type="InterPro" id="IPR050808">
    <property type="entry name" value="Phage_Integrase"/>
</dbReference>
<comment type="similarity">
    <text evidence="1">Belongs to the 'phage' integrase family.</text>
</comment>